<evidence type="ECO:0000256" key="8">
    <source>
        <dbReference type="SAM" id="MobiDB-lite"/>
    </source>
</evidence>
<feature type="compositionally biased region" description="Basic and acidic residues" evidence="8">
    <location>
        <begin position="317"/>
        <end position="334"/>
    </location>
</feature>
<dbReference type="GO" id="GO:0098552">
    <property type="term" value="C:side of membrane"/>
    <property type="evidence" value="ECO:0007669"/>
    <property type="project" value="UniProtKB-KW"/>
</dbReference>
<keyword evidence="6" id="KW-0325">Glycoprotein</keyword>
<name>O76979_9TRYP</name>
<evidence type="ECO:0000313" key="9">
    <source>
        <dbReference type="EMBL" id="CAA09035.1"/>
    </source>
</evidence>
<dbReference type="SUPFAM" id="SSF58087">
    <property type="entry name" value="Variant surface glycoprotein (N-terminal domain)"/>
    <property type="match status" value="1"/>
</dbReference>
<gene>
    <name evidence="9" type="primary">VSG gene</name>
</gene>
<dbReference type="VEuPathDB" id="TriTrypDB:Tb427_000509600"/>
<evidence type="ECO:0000256" key="6">
    <source>
        <dbReference type="ARBA" id="ARBA00023180"/>
    </source>
</evidence>
<evidence type="ECO:0000256" key="4">
    <source>
        <dbReference type="ARBA" id="ARBA00022622"/>
    </source>
</evidence>
<evidence type="ECO:0000256" key="2">
    <source>
        <dbReference type="ARBA" id="ARBA00004609"/>
    </source>
</evidence>
<keyword evidence="7" id="KW-0449">Lipoprotein</keyword>
<feature type="region of interest" description="Disordered" evidence="8">
    <location>
        <begin position="299"/>
        <end position="334"/>
    </location>
</feature>
<organism evidence="9">
    <name type="scientific">Trypanosoma brucei</name>
    <dbReference type="NCBI Taxonomy" id="5691"/>
    <lineage>
        <taxon>Eukaryota</taxon>
        <taxon>Discoba</taxon>
        <taxon>Euglenozoa</taxon>
        <taxon>Kinetoplastea</taxon>
        <taxon>Metakinetoplastina</taxon>
        <taxon>Trypanosomatida</taxon>
        <taxon>Trypanosomatidae</taxon>
        <taxon>Trypanosoma</taxon>
    </lineage>
</organism>
<proteinExistence type="evidence at transcript level"/>
<evidence type="ECO:0000256" key="3">
    <source>
        <dbReference type="ARBA" id="ARBA00022475"/>
    </source>
</evidence>
<dbReference type="SUPFAM" id="SSF118251">
    <property type="entry name" value="Variant surface glycoprotein MITAT 1.2, VSG 221, C-terminal domain"/>
    <property type="match status" value="1"/>
</dbReference>
<keyword evidence="3" id="KW-1003">Cell membrane</keyword>
<sequence>MDTAQVFALFYMATVMAAGTKNKASQAVSDPCSEIHFDEQLANYFENELPRQRRSSTRIRTSNEAGSCLQYLQMDHQKSKGAAVLAITASTINIRAAANVKAASGELLTAASLLRQRAANVSAAFQLQGQGVIKLGSPDIDNGAKSITHADAGCNYAAISKTVPTQRCTPPQQQADTITAADMQPDKLDELELITEAYTTTITIPASAYSKGTPATGHTVYTYGNCQSTGGSASAQLGDTHALGIHVKTIGTKAVTEKTTLQPSSSNKCPDEGTTAELTPIKRLARAICLARKASLATKGPKQTAILRPPNRHRLQKDRSDISKVETESSWTQKKDSQEINELIKETYGPNEEHFHKSYVEALDNKKWEFKIKESKIEGTVNALANGVGRRPGNSVLRQQKTVNLRPSWRQTLRLFQATVEKCKGKTQDDCRTADECEMRDGECNAKVAKTAEPDSKTNTTGNNSFAIKTSTLLLAVLLF</sequence>
<comment type="function">
    <text evidence="1">VSG forms a coat on the surface of the parasite. The trypanosome evades the immune response of the host by expressing a series of antigenically distinct VSGs from an estimated 1000 VSG genes.</text>
</comment>
<dbReference type="InterPro" id="IPR027446">
    <property type="entry name" value="VSG_C_dom_sf"/>
</dbReference>
<reference evidence="9" key="1">
    <citation type="submission" date="1998-08" db="EMBL/GenBank/DDBJ databases">
        <title>Mechanism of antigenic variation linked resistance to human serum in Trypanosoma rhodesiense.</title>
        <authorList>
            <person name="Hoang V."/>
            <person name="Van Hanne L."/>
            <person name="Mustapha C."/>
            <person name="Chibeka C.E."/>
            <person name="Van den Abeele J."/>
            <person name="Pays A."/>
            <person name="van Meirvenne N."/>
            <person name="De Baetselier P."/>
            <person name="Pays E."/>
        </authorList>
    </citation>
    <scope>NUCLEOTIDE SEQUENCE</scope>
    <source>
        <strain evidence="9">ETat1.2RC</strain>
    </source>
</reference>
<accession>O76979</accession>
<dbReference type="AlphaFoldDB" id="O76979"/>
<dbReference type="EMBL" id="AJ010198">
    <property type="protein sequence ID" value="CAA09035.1"/>
    <property type="molecule type" value="mRNA"/>
</dbReference>
<keyword evidence="5" id="KW-0472">Membrane</keyword>
<evidence type="ECO:0000256" key="5">
    <source>
        <dbReference type="ARBA" id="ARBA00023136"/>
    </source>
</evidence>
<keyword evidence="4" id="KW-0336">GPI-anchor</keyword>
<protein>
    <submittedName>
        <fullName evidence="9">Variable surface glycoprotein</fullName>
    </submittedName>
</protein>
<comment type="subcellular location">
    <subcellularLocation>
        <location evidence="2">Cell membrane</location>
        <topology evidence="2">Lipid-anchor</topology>
        <topology evidence="2">GPI-anchor</topology>
    </subcellularLocation>
</comment>
<dbReference type="GO" id="GO:0005886">
    <property type="term" value="C:plasma membrane"/>
    <property type="evidence" value="ECO:0007669"/>
    <property type="project" value="UniProtKB-SubCell"/>
</dbReference>
<evidence type="ECO:0000256" key="1">
    <source>
        <dbReference type="ARBA" id="ARBA00002523"/>
    </source>
</evidence>
<dbReference type="VEuPathDB" id="TriTrypDB:Tb427_000625200"/>
<evidence type="ECO:0000256" key="7">
    <source>
        <dbReference type="ARBA" id="ARBA00023288"/>
    </source>
</evidence>